<feature type="transmembrane region" description="Helical" evidence="6">
    <location>
        <begin position="471"/>
        <end position="488"/>
    </location>
</feature>
<feature type="transmembrane region" description="Helical" evidence="6">
    <location>
        <begin position="230"/>
        <end position="251"/>
    </location>
</feature>
<feature type="transmembrane region" description="Helical" evidence="6">
    <location>
        <begin position="526"/>
        <end position="546"/>
    </location>
</feature>
<name>A0A3M7SGQ3_BRAPC</name>
<dbReference type="Proteomes" id="UP000276133">
    <property type="component" value="Unassembled WGS sequence"/>
</dbReference>
<feature type="transmembrane region" description="Helical" evidence="6">
    <location>
        <begin position="342"/>
        <end position="360"/>
    </location>
</feature>
<feature type="transmembrane region" description="Helical" evidence="6">
    <location>
        <begin position="140"/>
        <end position="160"/>
    </location>
</feature>
<protein>
    <recommendedName>
        <fullName evidence="9">Integral membrane protein GPR155</fullName>
    </recommendedName>
</protein>
<dbReference type="PANTHER" id="PTHR22829">
    <property type="entry name" value="DEP DOMAIN PROTEIN"/>
    <property type="match status" value="1"/>
</dbReference>
<dbReference type="AlphaFoldDB" id="A0A3M7SGQ3"/>
<feature type="compositionally biased region" description="Basic and acidic residues" evidence="5">
    <location>
        <begin position="188"/>
        <end position="199"/>
    </location>
</feature>
<keyword evidence="2 6" id="KW-0812">Transmembrane</keyword>
<evidence type="ECO:0000313" key="7">
    <source>
        <dbReference type="EMBL" id="RNA34942.1"/>
    </source>
</evidence>
<feature type="transmembrane region" description="Helical" evidence="6">
    <location>
        <begin position="367"/>
        <end position="390"/>
    </location>
</feature>
<feature type="region of interest" description="Disordered" evidence="5">
    <location>
        <begin position="173"/>
        <end position="199"/>
    </location>
</feature>
<evidence type="ECO:0000256" key="5">
    <source>
        <dbReference type="SAM" id="MobiDB-lite"/>
    </source>
</evidence>
<dbReference type="GO" id="GO:0055085">
    <property type="term" value="P:transmembrane transport"/>
    <property type="evidence" value="ECO:0007669"/>
    <property type="project" value="InterPro"/>
</dbReference>
<reference evidence="7 8" key="1">
    <citation type="journal article" date="2018" name="Sci. Rep.">
        <title>Genomic signatures of local adaptation to the degree of environmental predictability in rotifers.</title>
        <authorList>
            <person name="Franch-Gras L."/>
            <person name="Hahn C."/>
            <person name="Garcia-Roger E.M."/>
            <person name="Carmona M.J."/>
            <person name="Serra M."/>
            <person name="Gomez A."/>
        </authorList>
    </citation>
    <scope>NUCLEOTIDE SEQUENCE [LARGE SCALE GENOMIC DNA]</scope>
    <source>
        <strain evidence="7">HYR1</strain>
    </source>
</reference>
<feature type="transmembrane region" description="Helical" evidence="6">
    <location>
        <begin position="263"/>
        <end position="281"/>
    </location>
</feature>
<dbReference type="InterPro" id="IPR004776">
    <property type="entry name" value="Mem_transp_PIN-like"/>
</dbReference>
<organism evidence="7 8">
    <name type="scientific">Brachionus plicatilis</name>
    <name type="common">Marine rotifer</name>
    <name type="synonym">Brachionus muelleri</name>
    <dbReference type="NCBI Taxonomy" id="10195"/>
    <lineage>
        <taxon>Eukaryota</taxon>
        <taxon>Metazoa</taxon>
        <taxon>Spiralia</taxon>
        <taxon>Gnathifera</taxon>
        <taxon>Rotifera</taxon>
        <taxon>Eurotatoria</taxon>
        <taxon>Monogononta</taxon>
        <taxon>Pseudotrocha</taxon>
        <taxon>Ploima</taxon>
        <taxon>Brachionidae</taxon>
        <taxon>Brachionus</taxon>
    </lineage>
</organism>
<accession>A0A3M7SGQ3</accession>
<evidence type="ECO:0000256" key="1">
    <source>
        <dbReference type="ARBA" id="ARBA00004141"/>
    </source>
</evidence>
<evidence type="ECO:0008006" key="9">
    <source>
        <dbReference type="Google" id="ProtNLM"/>
    </source>
</evidence>
<comment type="caution">
    <text evidence="7">The sequence shown here is derived from an EMBL/GenBank/DDBJ whole genome shotgun (WGS) entry which is preliminary data.</text>
</comment>
<dbReference type="GO" id="GO:0016020">
    <property type="term" value="C:membrane"/>
    <property type="evidence" value="ECO:0007669"/>
    <property type="project" value="UniProtKB-SubCell"/>
</dbReference>
<dbReference type="PANTHER" id="PTHR22829:SF5">
    <property type="entry name" value="INTEGRAL MEMBRANE PROTEIN GPR155"/>
    <property type="match status" value="1"/>
</dbReference>
<feature type="transmembrane region" description="Helical" evidence="6">
    <location>
        <begin position="49"/>
        <end position="68"/>
    </location>
</feature>
<evidence type="ECO:0000313" key="8">
    <source>
        <dbReference type="Proteomes" id="UP000276133"/>
    </source>
</evidence>
<feature type="transmembrane region" description="Helical" evidence="6">
    <location>
        <begin position="567"/>
        <end position="585"/>
    </location>
</feature>
<feature type="transmembrane region" description="Helical" evidence="6">
    <location>
        <begin position="410"/>
        <end position="429"/>
    </location>
</feature>
<keyword evidence="8" id="KW-1185">Reference proteome</keyword>
<evidence type="ECO:0000256" key="6">
    <source>
        <dbReference type="SAM" id="Phobius"/>
    </source>
</evidence>
<evidence type="ECO:0000256" key="3">
    <source>
        <dbReference type="ARBA" id="ARBA00022989"/>
    </source>
</evidence>
<dbReference type="Pfam" id="PF03547">
    <property type="entry name" value="Mem_trans"/>
    <property type="match status" value="1"/>
</dbReference>
<feature type="transmembrane region" description="Helical" evidence="6">
    <location>
        <begin position="441"/>
        <end position="459"/>
    </location>
</feature>
<keyword evidence="3 6" id="KW-1133">Transmembrane helix</keyword>
<dbReference type="OrthoDB" id="2133778at2759"/>
<evidence type="ECO:0000256" key="4">
    <source>
        <dbReference type="ARBA" id="ARBA00023136"/>
    </source>
</evidence>
<feature type="transmembrane region" description="Helical" evidence="6">
    <location>
        <begin position="74"/>
        <end position="98"/>
    </location>
</feature>
<feature type="transmembrane region" description="Helical" evidence="6">
    <location>
        <begin position="15"/>
        <end position="37"/>
    </location>
</feature>
<feature type="transmembrane region" description="Helical" evidence="6">
    <location>
        <begin position="290"/>
        <end position="308"/>
    </location>
</feature>
<keyword evidence="4 6" id="KW-0472">Membrane</keyword>
<dbReference type="EMBL" id="REGN01001396">
    <property type="protein sequence ID" value="RNA34942.1"/>
    <property type="molecule type" value="Genomic_DNA"/>
</dbReference>
<comment type="subcellular location">
    <subcellularLocation>
        <location evidence="1">Membrane</location>
        <topology evidence="1">Multi-pass membrane protein</topology>
    </subcellularLocation>
</comment>
<feature type="transmembrane region" description="Helical" evidence="6">
    <location>
        <begin position="657"/>
        <end position="675"/>
    </location>
</feature>
<dbReference type="InterPro" id="IPR051832">
    <property type="entry name" value="mTOR-Rac_regulators"/>
</dbReference>
<sequence length="691" mass="77421">MHSNSSDLDEIDYNLYPALVQVFAIILLGYFAGNLQILTKEQVSGLNKFVSTFSLPCLIFKNLAVVNFNTVNWLFVTSVFLSKVFLFLLAFSITLFALRPINIGMAAVFGIFVSQSNDFALGYPILKAIYSQTHPEYLDYIYLLAPISLVVINPIAFLLMEANELMASRAKCQKDSQSDSDSVNSSDSDNKDSDNKDSDKLDQVAISGNVSNGKSNLTDLSKFGLLKCTLWATISNPIVFMTIIGLVSNMVLSQHLPRLIEPILSTVANSFSALALFYLGYTMVGKIKNLTFSSVVIILILVLTKSLINPLVNREALIHLSELINFTQPNNSDIDSLSSFSFLYGTFPTAPSLFVFISRYKSLGDSLISAAVVLGTIASAPLMMMSGKMISLKYNDSTVSNFEDIECKTAYAFSFLTWFCCLWVLYVFVAAGRVFKKPHLFTFYLIVSQMVLAVIHVVWSNIATSKLGLDPIYSLIHMGFGIFVEFTTRCLPLTIILNLMTISGLDRLNTSGLFMILVKISKSELLVYGIGFVLPFLATIVCLLVGKIPDKLSMIIRLSKSQIIVSNILLFFILIFVFYLLLIFVKTKNENNNYYRLIGRNGNNNLINPLISHTNQSHNSFNDIDIESEQEVSRLTIETNFPTTEHDLKFLYEENQIMNHLSLIIILTFNSLLYITKNNYRIPSFDYAARF</sequence>
<dbReference type="GO" id="GO:0030514">
    <property type="term" value="P:negative regulation of BMP signaling pathway"/>
    <property type="evidence" value="ECO:0007669"/>
    <property type="project" value="TreeGrafter"/>
</dbReference>
<evidence type="ECO:0000256" key="2">
    <source>
        <dbReference type="ARBA" id="ARBA00022692"/>
    </source>
</evidence>
<proteinExistence type="predicted"/>
<gene>
    <name evidence="7" type="ORF">BpHYR1_032378</name>
</gene>
<feature type="transmembrane region" description="Helical" evidence="6">
    <location>
        <begin position="105"/>
        <end position="125"/>
    </location>
</feature>